<comment type="caution">
    <text evidence="1">The sequence shown here is derived from an EMBL/GenBank/DDBJ whole genome shotgun (WGS) entry which is preliminary data.</text>
</comment>
<protein>
    <submittedName>
        <fullName evidence="1">Uncharacterized protein</fullName>
    </submittedName>
</protein>
<evidence type="ECO:0000313" key="1">
    <source>
        <dbReference type="EMBL" id="MCE3216421.1"/>
    </source>
</evidence>
<reference evidence="1 2" key="1">
    <citation type="journal article" date="2021" name="BMC Genomics">
        <title>Datura genome reveals duplications of psychoactive alkaloid biosynthetic genes and high mutation rate following tissue culture.</title>
        <authorList>
            <person name="Rajewski A."/>
            <person name="Carter-House D."/>
            <person name="Stajich J."/>
            <person name="Litt A."/>
        </authorList>
    </citation>
    <scope>NUCLEOTIDE SEQUENCE [LARGE SCALE GENOMIC DNA]</scope>
    <source>
        <strain evidence="1">AR-01</strain>
    </source>
</reference>
<evidence type="ECO:0000313" key="2">
    <source>
        <dbReference type="Proteomes" id="UP000823775"/>
    </source>
</evidence>
<dbReference type="EMBL" id="JACEIK010013229">
    <property type="protein sequence ID" value="MCE3216421.1"/>
    <property type="molecule type" value="Genomic_DNA"/>
</dbReference>
<dbReference type="Proteomes" id="UP000823775">
    <property type="component" value="Unassembled WGS sequence"/>
</dbReference>
<organism evidence="1 2">
    <name type="scientific">Datura stramonium</name>
    <name type="common">Jimsonweed</name>
    <name type="synonym">Common thornapple</name>
    <dbReference type="NCBI Taxonomy" id="4076"/>
    <lineage>
        <taxon>Eukaryota</taxon>
        <taxon>Viridiplantae</taxon>
        <taxon>Streptophyta</taxon>
        <taxon>Embryophyta</taxon>
        <taxon>Tracheophyta</taxon>
        <taxon>Spermatophyta</taxon>
        <taxon>Magnoliopsida</taxon>
        <taxon>eudicotyledons</taxon>
        <taxon>Gunneridae</taxon>
        <taxon>Pentapetalae</taxon>
        <taxon>asterids</taxon>
        <taxon>lamiids</taxon>
        <taxon>Solanales</taxon>
        <taxon>Solanaceae</taxon>
        <taxon>Solanoideae</taxon>
        <taxon>Datureae</taxon>
        <taxon>Datura</taxon>
    </lineage>
</organism>
<keyword evidence="2" id="KW-1185">Reference proteome</keyword>
<accession>A0ABS8WW46</accession>
<sequence length="191" mass="21191">MFPMVNWASSDPIIYIRVEIFRIGATIKWCRGCLTLGGRSSRPRMCVTMGNGWLTPCAGGKRGKATLGQYGWESRWWLVFGLSATNGGVGGGWEILCRKSEAQLAIPFSHASRAIKKVESCKSWPVDKGRLLRFSCDQRDIDHPMSLRSALKCKSSLGVMKHLTPSPQPTKPLLEVLLELQIDRTLTGTPE</sequence>
<name>A0ABS8WW46_DATST</name>
<proteinExistence type="predicted"/>
<gene>
    <name evidence="1" type="ORF">HAX54_006440</name>
</gene>